<dbReference type="EMBL" id="KF900960">
    <property type="protein sequence ID" value="AIF12979.1"/>
    <property type="molecule type" value="Genomic_DNA"/>
</dbReference>
<name>A0A075HAL1_9EURY</name>
<sequence length="165" mass="18404">MTRDPLHLTKKEAIRSYNLMKALLKWVEQERASLHHIAEEMGKMPPLQRESDAVGRIEKIVAVRQKKLIEALQHLKPEVKKAHKRVQAAGLVKGGATRTGKQLKQQKSGVEFASAACADCEMELRTGSYVATCNHCNIKFHSACISPMFLCGQCNADLSQFQAAY</sequence>
<evidence type="ECO:0000313" key="1">
    <source>
        <dbReference type="EMBL" id="AIF12979.1"/>
    </source>
</evidence>
<reference evidence="1" key="1">
    <citation type="journal article" date="2014" name="Genome Biol. Evol.">
        <title>Pangenome evidence for extensive interdomain horizontal transfer affecting lineage core and shell genes in uncultured planktonic thaumarchaeota and euryarchaeota.</title>
        <authorList>
            <person name="Deschamps P."/>
            <person name="Zivanovic Y."/>
            <person name="Moreira D."/>
            <person name="Rodriguez-Valera F."/>
            <person name="Lopez-Garcia P."/>
        </authorList>
    </citation>
    <scope>NUCLEOTIDE SEQUENCE</scope>
</reference>
<accession>A0A075HAL1</accession>
<dbReference type="AlphaFoldDB" id="A0A075HAL1"/>
<organism evidence="1">
    <name type="scientific">uncultured marine group II/III euryarchaeote KM3_59_B11</name>
    <dbReference type="NCBI Taxonomy" id="1456466"/>
    <lineage>
        <taxon>Archaea</taxon>
        <taxon>Methanobacteriati</taxon>
        <taxon>Methanobacteriota</taxon>
        <taxon>environmental samples</taxon>
    </lineage>
</organism>
<proteinExistence type="predicted"/>
<protein>
    <submittedName>
        <fullName evidence="1">Uncharacterized protein</fullName>
    </submittedName>
</protein>